<organism evidence="6 7">
    <name type="scientific">Pelobates cultripes</name>
    <name type="common">Western spadefoot toad</name>
    <dbReference type="NCBI Taxonomy" id="61616"/>
    <lineage>
        <taxon>Eukaryota</taxon>
        <taxon>Metazoa</taxon>
        <taxon>Chordata</taxon>
        <taxon>Craniata</taxon>
        <taxon>Vertebrata</taxon>
        <taxon>Euteleostomi</taxon>
        <taxon>Amphibia</taxon>
        <taxon>Batrachia</taxon>
        <taxon>Anura</taxon>
        <taxon>Pelobatoidea</taxon>
        <taxon>Pelobatidae</taxon>
        <taxon>Pelobates</taxon>
    </lineage>
</organism>
<dbReference type="Pfam" id="PF07686">
    <property type="entry name" value="V-set"/>
    <property type="match status" value="2"/>
</dbReference>
<feature type="domain" description="Ig-like" evidence="5">
    <location>
        <begin position="1120"/>
        <end position="1194"/>
    </location>
</feature>
<dbReference type="Pfam" id="PF07654">
    <property type="entry name" value="C1-set"/>
    <property type="match status" value="4"/>
</dbReference>
<evidence type="ECO:0000313" key="7">
    <source>
        <dbReference type="Proteomes" id="UP001295444"/>
    </source>
</evidence>
<keyword evidence="4" id="KW-0732">Signal</keyword>
<dbReference type="FunFam" id="2.60.40.10:FF:001774">
    <property type="entry name" value="Uncharacterized LOC100216153"/>
    <property type="match status" value="3"/>
</dbReference>
<feature type="compositionally biased region" description="Basic and acidic residues" evidence="2">
    <location>
        <begin position="1435"/>
        <end position="1444"/>
    </location>
</feature>
<feature type="compositionally biased region" description="Basic and acidic residues" evidence="2">
    <location>
        <begin position="1453"/>
        <end position="1469"/>
    </location>
</feature>
<dbReference type="Gene3D" id="2.60.40.10">
    <property type="entry name" value="Immunoglobulins"/>
    <property type="match status" value="9"/>
</dbReference>
<feature type="domain" description="Ig-like" evidence="5">
    <location>
        <begin position="486"/>
        <end position="590"/>
    </location>
</feature>
<feature type="compositionally biased region" description="Basic and acidic residues" evidence="2">
    <location>
        <begin position="1407"/>
        <end position="1428"/>
    </location>
</feature>
<dbReference type="SMART" id="SM00406">
    <property type="entry name" value="IGv"/>
    <property type="match status" value="2"/>
</dbReference>
<feature type="compositionally biased region" description="Polar residues" evidence="2">
    <location>
        <begin position="1308"/>
        <end position="1319"/>
    </location>
</feature>
<evidence type="ECO:0000259" key="5">
    <source>
        <dbReference type="PROSITE" id="PS50835"/>
    </source>
</evidence>
<feature type="domain" description="Ig-like" evidence="5">
    <location>
        <begin position="126"/>
        <end position="220"/>
    </location>
</feature>
<feature type="signal peptide" evidence="4">
    <location>
        <begin position="1"/>
        <end position="17"/>
    </location>
</feature>
<dbReference type="SMART" id="SM00409">
    <property type="entry name" value="IG"/>
    <property type="match status" value="5"/>
</dbReference>
<dbReference type="SUPFAM" id="SSF48726">
    <property type="entry name" value="Immunoglobulin"/>
    <property type="match status" value="7"/>
</dbReference>
<dbReference type="Proteomes" id="UP001295444">
    <property type="component" value="Chromosome 07"/>
</dbReference>
<feature type="transmembrane region" description="Helical" evidence="3">
    <location>
        <begin position="1071"/>
        <end position="1091"/>
    </location>
</feature>
<dbReference type="FunFam" id="2.60.40.10:FF:001931">
    <property type="entry name" value="Uncharacterized LOC100216153"/>
    <property type="match status" value="1"/>
</dbReference>
<dbReference type="InterPro" id="IPR013783">
    <property type="entry name" value="Ig-like_fold"/>
</dbReference>
<feature type="region of interest" description="Disordered" evidence="2">
    <location>
        <begin position="1238"/>
        <end position="1267"/>
    </location>
</feature>
<sequence>MAYLRILLLALLHLTGGLKLFVHSPQKALLGSDVLLHCNFSVTRPPVDLKFLAILWRYQDNQILRYDSKDLSHHPRVSFNEQDARNGIASISLSNVTIKDGGMYKCFVIYSPDSKDEVVNLDILVPPVIQIPSKCFHKNEKKTLLCTATGFHPPNINITWLSDGVVLRDSILGKIQKNYDGTYSVNSSVTIMPNHNYKNQTFSCRVKHEALGEPIEENFQLVYKGETRSRILVIIGVSVFLVLLVFLTCSLKILQGRKSWSKASKGFTLSDIKGPDKLIDGEEVTLYCTGSNCAENTQVTWLEERPGRVTVIIPSNEGDLEEAERLLDGPYVINTKQEGSRDHSSSLRFIFRVGNHKDVTFICRVTSDNKTHEERFKCKAIYANPRLVDPVKATLCDSGQILYTLILRDFYPRDIQIGWSCVTGERQETLRSKEQFIESSDPTFMVCSEARISENFFKDPACRVCVTWKHGSMDRPGYKELSIRDPEYIWTPVVELMQTPRLFHGTPANIECKISKYFPDALTVNWLIQKGQQDETLVSDAERVSVKSKKEEDFTYSCSSILTVSPTLRTHQGAEYICRVEHPSLEKPIETRTGKIRVMAKPRIMEPIEMTLGDYSRIHFSLNLQSFHPEDIDITWRNEGEKYKNDLKPVKTQIDEKDLMFNVISECSIAGDTLTKSLNKVCVEWKHVSLDQPESRSLSVRDFPWRPVMEDILIPKLEANRSVTLSCKISGYFPDALSVEWIKKEKGNESEIKLPTDKYKVPDIKSHRQEDKTLACEARLTFTPHLGRDQGAEFICRVRHPTLEQPMERMTGPLLIDQEVTMVPQWHQYGFLVGVAALELNVPSSHRAGMGSDTLIPCTFTEDKPPVDPRFFAVHWYHQGKEILSYDDNVTTINPAFSIDTTKALNGDASLSISGVRVSDVGIYTCSILYSPERKEKEVSFLVYAPPEITITGRIAVINKESILSSSITGFYPVDIDIKWSKDGEILNNYTISVPRRNPDDTYSVNSTVTIIPTEEDKTQTFSCRVQHESLSGLLHKDFQLEYKMKGRRYSLLRKNPDGTVQHDKGQTDTMLQILISILTVVVMLVIVCVIKLRNRRRHRQTNTNDPSPDVNRHLLGSHPHVEEIIVFNQLTLYQKVKLECKISRYDKRDKLTVTWLKLEQGDSQPVTLNPSEIYEIQDPRHEIQEDNTYSCTACLLINPLLSSAQPIEFICRVEHPGLEQPIERRTEPLHLQPKYAQTTAEDPVMRPPESAQRPPAPTGGAQNMGDHPKVRIIKQKFEKAPDSTPEVKYQRKTGQHTPDQFGLPKGKQSQQTTMSPSGQKVVDVGKVIDEKSSEDVAECGMETPNKSIKIEPVTETAASGTKSENIEQREPESKNKEEADPGTEKPNNDPRQIHRDLLTETLTELTKLESLEEQREPESKNKEETGHETGTPNKDTRQKHGDPLTETPTEFMKPESLEEQREPESSND</sequence>
<feature type="domain" description="Ig-like" evidence="5">
    <location>
        <begin position="947"/>
        <end position="1040"/>
    </location>
</feature>
<feature type="chain" id="PRO_5042129285" evidence="4">
    <location>
        <begin position="18"/>
        <end position="1469"/>
    </location>
</feature>
<evidence type="ECO:0000256" key="2">
    <source>
        <dbReference type="SAM" id="MobiDB-lite"/>
    </source>
</evidence>
<evidence type="ECO:0000256" key="3">
    <source>
        <dbReference type="SAM" id="Phobius"/>
    </source>
</evidence>
<feature type="transmembrane region" description="Helical" evidence="3">
    <location>
        <begin position="231"/>
        <end position="254"/>
    </location>
</feature>
<feature type="domain" description="Ig-like" evidence="5">
    <location>
        <begin position="31"/>
        <end position="122"/>
    </location>
</feature>
<dbReference type="InterPro" id="IPR013106">
    <property type="entry name" value="Ig_V-set"/>
</dbReference>
<dbReference type="InterPro" id="IPR003006">
    <property type="entry name" value="Ig/MHC_CS"/>
</dbReference>
<dbReference type="PANTHER" id="PTHR23411">
    <property type="entry name" value="TAPASIN"/>
    <property type="match status" value="1"/>
</dbReference>
<feature type="domain" description="Ig-like" evidence="5">
    <location>
        <begin position="824"/>
        <end position="940"/>
    </location>
</feature>
<dbReference type="EMBL" id="OW240918">
    <property type="protein sequence ID" value="CAH2307919.1"/>
    <property type="molecule type" value="Genomic_DNA"/>
</dbReference>
<proteinExistence type="predicted"/>
<dbReference type="InterPro" id="IPR007110">
    <property type="entry name" value="Ig-like_dom"/>
</dbReference>
<evidence type="ECO:0000256" key="4">
    <source>
        <dbReference type="SAM" id="SignalP"/>
    </source>
</evidence>
<keyword evidence="3" id="KW-0472">Membrane</keyword>
<dbReference type="InterPro" id="IPR003597">
    <property type="entry name" value="Ig_C1-set"/>
</dbReference>
<feature type="domain" description="Ig-like" evidence="5">
    <location>
        <begin position="280"/>
        <end position="377"/>
    </location>
</feature>
<dbReference type="PROSITE" id="PS00290">
    <property type="entry name" value="IG_MHC"/>
    <property type="match status" value="5"/>
</dbReference>
<keyword evidence="3" id="KW-1133">Transmembrane helix</keyword>
<dbReference type="SMART" id="SM00407">
    <property type="entry name" value="IGc1"/>
    <property type="match status" value="4"/>
</dbReference>
<gene>
    <name evidence="6" type="ORF">PECUL_23A037217</name>
</gene>
<name>A0AAD1WEK6_PELCU</name>
<feature type="compositionally biased region" description="Basic and acidic residues" evidence="2">
    <location>
        <begin position="1365"/>
        <end position="1399"/>
    </location>
</feature>
<protein>
    <submittedName>
        <fullName evidence="6">Ig mu heavy chain disease -like</fullName>
    </submittedName>
</protein>
<dbReference type="CDD" id="cd00098">
    <property type="entry name" value="IgC1"/>
    <property type="match status" value="1"/>
</dbReference>
<dbReference type="InterPro" id="IPR036179">
    <property type="entry name" value="Ig-like_dom_sf"/>
</dbReference>
<reference evidence="6" key="1">
    <citation type="submission" date="2022-03" db="EMBL/GenBank/DDBJ databases">
        <authorList>
            <person name="Alioto T."/>
            <person name="Alioto T."/>
            <person name="Gomez Garrido J."/>
        </authorList>
    </citation>
    <scope>NUCLEOTIDE SEQUENCE</scope>
</reference>
<evidence type="ECO:0000256" key="1">
    <source>
        <dbReference type="ARBA" id="ARBA00023319"/>
    </source>
</evidence>
<dbReference type="InterPro" id="IPR003599">
    <property type="entry name" value="Ig_sub"/>
</dbReference>
<keyword evidence="3" id="KW-0812">Transmembrane</keyword>
<evidence type="ECO:0000313" key="6">
    <source>
        <dbReference type="EMBL" id="CAH2307919.1"/>
    </source>
</evidence>
<dbReference type="InterPro" id="IPR050380">
    <property type="entry name" value="Immune_Resp_Modulators"/>
</dbReference>
<accession>A0AAD1WEK6</accession>
<keyword evidence="1" id="KW-0393">Immunoglobulin domain</keyword>
<feature type="region of interest" description="Disordered" evidence="2">
    <location>
        <begin position="1280"/>
        <end position="1469"/>
    </location>
</feature>
<dbReference type="PROSITE" id="PS50835">
    <property type="entry name" value="IG_LIKE"/>
    <property type="match status" value="8"/>
</dbReference>
<feature type="domain" description="Ig-like" evidence="5">
    <location>
        <begin position="707"/>
        <end position="808"/>
    </location>
</feature>
<keyword evidence="7" id="KW-1185">Reference proteome</keyword>